<evidence type="ECO:0000259" key="2">
    <source>
        <dbReference type="Pfam" id="PF07647"/>
    </source>
</evidence>
<feature type="domain" description="SAM" evidence="2">
    <location>
        <begin position="19"/>
        <end position="58"/>
    </location>
</feature>
<dbReference type="AlphaFoldDB" id="A0ABD3DEV9"/>
<dbReference type="PANTHER" id="PTHR33915">
    <property type="entry name" value="OSJNBA0033G05.11 PROTEIN"/>
    <property type="match status" value="1"/>
</dbReference>
<dbReference type="Pfam" id="PF07647">
    <property type="entry name" value="SAM_2"/>
    <property type="match status" value="1"/>
</dbReference>
<keyword evidence="4" id="KW-1185">Reference proteome</keyword>
<feature type="region of interest" description="Disordered" evidence="1">
    <location>
        <begin position="165"/>
        <end position="216"/>
    </location>
</feature>
<dbReference type="Proteomes" id="UP001632038">
    <property type="component" value="Unassembled WGS sequence"/>
</dbReference>
<reference evidence="4" key="1">
    <citation type="journal article" date="2024" name="IScience">
        <title>Strigolactones Initiate the Formation of Haustorium-like Structures in Castilleja.</title>
        <authorList>
            <person name="Buerger M."/>
            <person name="Peterson D."/>
            <person name="Chory J."/>
        </authorList>
    </citation>
    <scope>NUCLEOTIDE SEQUENCE [LARGE SCALE GENOMIC DNA]</scope>
</reference>
<dbReference type="Gene3D" id="1.10.150.50">
    <property type="entry name" value="Transcription Factor, Ets-1"/>
    <property type="match status" value="1"/>
</dbReference>
<dbReference type="PANTHER" id="PTHR33915:SF1">
    <property type="entry name" value="OS04G0644100 PROTEIN"/>
    <property type="match status" value="1"/>
</dbReference>
<dbReference type="CDD" id="cd09487">
    <property type="entry name" value="SAM_superfamily"/>
    <property type="match status" value="1"/>
</dbReference>
<dbReference type="EMBL" id="JAVIJP010000017">
    <property type="protein sequence ID" value="KAL3639694.1"/>
    <property type="molecule type" value="Genomic_DNA"/>
</dbReference>
<comment type="caution">
    <text evidence="3">The sequence shown here is derived from an EMBL/GenBank/DDBJ whole genome shotgun (WGS) entry which is preliminary data.</text>
</comment>
<proteinExistence type="predicted"/>
<feature type="compositionally biased region" description="Low complexity" evidence="1">
    <location>
        <begin position="171"/>
        <end position="184"/>
    </location>
</feature>
<dbReference type="SUPFAM" id="SSF47769">
    <property type="entry name" value="SAM/Pointed domain"/>
    <property type="match status" value="1"/>
</dbReference>
<dbReference type="InterPro" id="IPR001660">
    <property type="entry name" value="SAM"/>
</dbReference>
<gene>
    <name evidence="3" type="ORF">CASFOL_014662</name>
</gene>
<name>A0ABD3DEV9_9LAMI</name>
<evidence type="ECO:0000313" key="4">
    <source>
        <dbReference type="Proteomes" id="UP001632038"/>
    </source>
</evidence>
<dbReference type="InterPro" id="IPR013761">
    <property type="entry name" value="SAM/pointed_sf"/>
</dbReference>
<sequence length="234" mass="26897">MDWFSWLSRTNLDPSLTYEYTLVFARNELEQDDITHFSHEFLQSMGISIAKHRLEILKLAKIDKKKIQNRRSMIVRPVSWCKFAIKQTKTYLAKKIDTFVHHNCHRHHRENSILSLVPGPKKNHSLRWKVAMLQRNNMLKTTLTKPYWPNSPRFVSCNNGIMMLTNGSPGGDESPSSGSTPSSGWAESEANPESSNPWNSSFSRTTVRSGDGENWPCSAEEIKWGNMFKNLKPT</sequence>
<feature type="compositionally biased region" description="Polar residues" evidence="1">
    <location>
        <begin position="191"/>
        <end position="208"/>
    </location>
</feature>
<evidence type="ECO:0000313" key="3">
    <source>
        <dbReference type="EMBL" id="KAL3639694.1"/>
    </source>
</evidence>
<accession>A0ABD3DEV9</accession>
<evidence type="ECO:0000256" key="1">
    <source>
        <dbReference type="SAM" id="MobiDB-lite"/>
    </source>
</evidence>
<protein>
    <recommendedName>
        <fullName evidence="2">SAM domain-containing protein</fullName>
    </recommendedName>
</protein>
<organism evidence="3 4">
    <name type="scientific">Castilleja foliolosa</name>
    <dbReference type="NCBI Taxonomy" id="1961234"/>
    <lineage>
        <taxon>Eukaryota</taxon>
        <taxon>Viridiplantae</taxon>
        <taxon>Streptophyta</taxon>
        <taxon>Embryophyta</taxon>
        <taxon>Tracheophyta</taxon>
        <taxon>Spermatophyta</taxon>
        <taxon>Magnoliopsida</taxon>
        <taxon>eudicotyledons</taxon>
        <taxon>Gunneridae</taxon>
        <taxon>Pentapetalae</taxon>
        <taxon>asterids</taxon>
        <taxon>lamiids</taxon>
        <taxon>Lamiales</taxon>
        <taxon>Orobanchaceae</taxon>
        <taxon>Pedicularideae</taxon>
        <taxon>Castillejinae</taxon>
        <taxon>Castilleja</taxon>
    </lineage>
</organism>